<protein>
    <submittedName>
        <fullName evidence="1">Uncharacterized protein</fullName>
    </submittedName>
</protein>
<keyword evidence="2" id="KW-1185">Reference proteome</keyword>
<dbReference type="AlphaFoldDB" id="A0A1M6F160"/>
<proteinExistence type="predicted"/>
<dbReference type="EMBL" id="FQZI01000003">
    <property type="protein sequence ID" value="SHI91359.1"/>
    <property type="molecule type" value="Genomic_DNA"/>
</dbReference>
<accession>A0A1M6F160</accession>
<gene>
    <name evidence="1" type="ORF">SAMN05444363_2076</name>
</gene>
<sequence>MMLILKTQILVLDKINYMKSIFFKSITLLILLSNMSCKNEINSKNENIVTENDKNMISEVLKKQLKEGANQYISEAGVEIPKKEFESIELDAVVQIVKEKLNLNGYRVISEDEFKNRIEKIFKRIIDFNSRNKYLYISFLDKCNKEFSMLPSNKIDFYGTYIIKNEKFITDFYFIPELVNYQNDYQEVAKIENSLSSKIKNENGTECSIEFWKDISDLSNQRQSNIQKIMNRNKFLFNDDKASLTWLKTNDVEFLEILVKTFGYVEDKELTKFVLDKNLKDDEEFGKVIWTKTCDGKLHFNEEIVKIIKDSPQKYIEPVENYLRYLYNSNDSDLAFSQKAEIMGKLAYHLTKIVDNQSNDYYNFFPSVSSEEFQKEFESKNYYNIKDFQSIYEETKTGGVAYPGME</sequence>
<reference evidence="2" key="1">
    <citation type="submission" date="2016-11" db="EMBL/GenBank/DDBJ databases">
        <authorList>
            <person name="Varghese N."/>
            <person name="Submissions S."/>
        </authorList>
    </citation>
    <scope>NUCLEOTIDE SEQUENCE [LARGE SCALE GENOMIC DNA]</scope>
    <source>
        <strain evidence="2">DSM 18829</strain>
    </source>
</reference>
<name>A0A1M6F160_9FLAO</name>
<organism evidence="1 2">
    <name type="scientific">Flavobacterium terrae</name>
    <dbReference type="NCBI Taxonomy" id="415425"/>
    <lineage>
        <taxon>Bacteria</taxon>
        <taxon>Pseudomonadati</taxon>
        <taxon>Bacteroidota</taxon>
        <taxon>Flavobacteriia</taxon>
        <taxon>Flavobacteriales</taxon>
        <taxon>Flavobacteriaceae</taxon>
        <taxon>Flavobacterium</taxon>
    </lineage>
</organism>
<dbReference type="STRING" id="415425.SAMN05444363_2076"/>
<dbReference type="Proteomes" id="UP000184488">
    <property type="component" value="Unassembled WGS sequence"/>
</dbReference>
<evidence type="ECO:0000313" key="2">
    <source>
        <dbReference type="Proteomes" id="UP000184488"/>
    </source>
</evidence>
<evidence type="ECO:0000313" key="1">
    <source>
        <dbReference type="EMBL" id="SHI91359.1"/>
    </source>
</evidence>